<dbReference type="Gene3D" id="1.20.1250.20">
    <property type="entry name" value="MFS general substrate transporter like domains"/>
    <property type="match status" value="2"/>
</dbReference>
<dbReference type="InterPro" id="IPR036259">
    <property type="entry name" value="MFS_trans_sf"/>
</dbReference>
<dbReference type="VEuPathDB" id="FungiDB:TSTA_100670"/>
<dbReference type="AlphaFoldDB" id="B8MMR7"/>
<dbReference type="CDD" id="cd17352">
    <property type="entry name" value="MFS_MCT_SLC16"/>
    <property type="match status" value="1"/>
</dbReference>
<dbReference type="InParanoid" id="B8MMR7"/>
<comment type="similarity">
    <text evidence="2">Belongs to the major facilitator superfamily. Monocarboxylate porter (TC 2.A.1.13) family.</text>
</comment>
<sequence>MSTPDVSLGQVRPDTSENGSNRLEREKPSAEFPEGGARAWMVVLGAFCVSFSTFGYMNAFGVYQDYYAKHYLSNETSSNISWIGSVQICFLFSGSLIGGPLFDRYGASIIHVPAIAVVLSVMTTSLCKRYYQFMFVQGILGGIASGMLFAPVMTCVSHYFHKRRAAALGMTVSGSSIGGVIFPIALSKMLANESLGFGWSVRIVGFIILFMLLIAMATVRERLPPRQGKVLLPSAFTRAPYTLVTLGISFMMWGLFTPFFYLPQNAHSHGMDSQLSSYLLSILNAASVFGRILPGLVADEIGRFNILILNSLCTGVLLLCWIGITSNTSIIVFAVLYGFFSGGIVSLMSPCIAQVTPSPDQIGAHLGMSMAVVGIAGLTGTPICGALLERYGVYTQPAIFSGVVMLAGVVLVVVARLYLQGKVLAVM</sequence>
<feature type="domain" description="Major facilitator superfamily (MFS) profile" evidence="5">
    <location>
        <begin position="38"/>
        <end position="420"/>
    </location>
</feature>
<dbReference type="EMBL" id="EQ962658">
    <property type="protein sequence ID" value="EED13823.1"/>
    <property type="molecule type" value="Genomic_DNA"/>
</dbReference>
<evidence type="ECO:0000259" key="5">
    <source>
        <dbReference type="PROSITE" id="PS50850"/>
    </source>
</evidence>
<evidence type="ECO:0000256" key="3">
    <source>
        <dbReference type="SAM" id="MobiDB-lite"/>
    </source>
</evidence>
<keyword evidence="4" id="KW-0812">Transmembrane</keyword>
<dbReference type="GeneID" id="8097951"/>
<feature type="transmembrane region" description="Helical" evidence="4">
    <location>
        <begin position="80"/>
        <end position="98"/>
    </location>
</feature>
<reference evidence="7" key="1">
    <citation type="journal article" date="2015" name="Genome Announc.">
        <title>Genome sequence of the AIDS-associated pathogen Penicillium marneffei (ATCC18224) and its near taxonomic relative Talaromyces stipitatus (ATCC10500).</title>
        <authorList>
            <person name="Nierman W.C."/>
            <person name="Fedorova-Abrams N.D."/>
            <person name="Andrianopoulos A."/>
        </authorList>
    </citation>
    <scope>NUCLEOTIDE SEQUENCE [LARGE SCALE GENOMIC DNA]</scope>
    <source>
        <strain evidence="7">ATCC 10500 / CBS 375.48 / QM 6759 / NRRL 1006</strain>
    </source>
</reference>
<comment type="subcellular location">
    <subcellularLocation>
        <location evidence="1">Membrane</location>
        <topology evidence="1">Multi-pass membrane protein</topology>
    </subcellularLocation>
</comment>
<accession>B8MMR7</accession>
<dbReference type="OMA" id="ITFCWIR"/>
<dbReference type="Proteomes" id="UP000001745">
    <property type="component" value="Unassembled WGS sequence"/>
</dbReference>
<dbReference type="SUPFAM" id="SSF103473">
    <property type="entry name" value="MFS general substrate transporter"/>
    <property type="match status" value="1"/>
</dbReference>
<evidence type="ECO:0000256" key="2">
    <source>
        <dbReference type="ARBA" id="ARBA00006727"/>
    </source>
</evidence>
<dbReference type="eggNOG" id="KOG2504">
    <property type="taxonomic scope" value="Eukaryota"/>
</dbReference>
<feature type="transmembrane region" description="Helical" evidence="4">
    <location>
        <begin position="197"/>
        <end position="219"/>
    </location>
</feature>
<dbReference type="GO" id="GO:0016020">
    <property type="term" value="C:membrane"/>
    <property type="evidence" value="ECO:0007669"/>
    <property type="project" value="UniProtKB-SubCell"/>
</dbReference>
<dbReference type="Pfam" id="PF07690">
    <property type="entry name" value="MFS_1"/>
    <property type="match status" value="1"/>
</dbReference>
<keyword evidence="4" id="KW-1133">Transmembrane helix</keyword>
<evidence type="ECO:0000313" key="6">
    <source>
        <dbReference type="EMBL" id="EED13823.1"/>
    </source>
</evidence>
<dbReference type="PANTHER" id="PTHR11360:SF281">
    <property type="entry name" value="ASPYRIDONES EFFLUX PROTEIN APDF-RELATED"/>
    <property type="match status" value="1"/>
</dbReference>
<feature type="transmembrane region" description="Helical" evidence="4">
    <location>
        <begin position="39"/>
        <end position="60"/>
    </location>
</feature>
<feature type="transmembrane region" description="Helical" evidence="4">
    <location>
        <begin position="365"/>
        <end position="388"/>
    </location>
</feature>
<feature type="transmembrane region" description="Helical" evidence="4">
    <location>
        <begin position="165"/>
        <end position="185"/>
    </location>
</feature>
<gene>
    <name evidence="6" type="ORF">TSTA_100670</name>
</gene>
<feature type="region of interest" description="Disordered" evidence="3">
    <location>
        <begin position="1"/>
        <end position="30"/>
    </location>
</feature>
<evidence type="ECO:0000256" key="1">
    <source>
        <dbReference type="ARBA" id="ARBA00004141"/>
    </source>
</evidence>
<dbReference type="GO" id="GO:0022857">
    <property type="term" value="F:transmembrane transporter activity"/>
    <property type="evidence" value="ECO:0007669"/>
    <property type="project" value="InterPro"/>
</dbReference>
<keyword evidence="4" id="KW-0472">Membrane</keyword>
<evidence type="ECO:0000256" key="4">
    <source>
        <dbReference type="SAM" id="Phobius"/>
    </source>
</evidence>
<feature type="transmembrane region" description="Helical" evidence="4">
    <location>
        <begin position="330"/>
        <end position="353"/>
    </location>
</feature>
<feature type="transmembrane region" description="Helical" evidence="4">
    <location>
        <begin position="394"/>
        <end position="419"/>
    </location>
</feature>
<evidence type="ECO:0000313" key="7">
    <source>
        <dbReference type="Proteomes" id="UP000001745"/>
    </source>
</evidence>
<protein>
    <submittedName>
        <fullName evidence="6">Monocarboxylate transporter, putative</fullName>
    </submittedName>
</protein>
<dbReference type="InterPro" id="IPR011701">
    <property type="entry name" value="MFS"/>
</dbReference>
<feature type="transmembrane region" description="Helical" evidence="4">
    <location>
        <begin position="275"/>
        <end position="294"/>
    </location>
</feature>
<feature type="transmembrane region" description="Helical" evidence="4">
    <location>
        <begin position="240"/>
        <end position="263"/>
    </location>
</feature>
<name>B8MMR7_TALSN</name>
<dbReference type="PhylomeDB" id="B8MMR7"/>
<proteinExistence type="inferred from homology"/>
<keyword evidence="7" id="KW-1185">Reference proteome</keyword>
<dbReference type="RefSeq" id="XP_002486061.1">
    <property type="nucleotide sequence ID" value="XM_002486016.1"/>
</dbReference>
<dbReference type="PANTHER" id="PTHR11360">
    <property type="entry name" value="MONOCARBOXYLATE TRANSPORTER"/>
    <property type="match status" value="1"/>
</dbReference>
<dbReference type="HOGENOM" id="CLU_001265_1_1_1"/>
<feature type="transmembrane region" description="Helical" evidence="4">
    <location>
        <begin position="130"/>
        <end position="153"/>
    </location>
</feature>
<dbReference type="InterPro" id="IPR020846">
    <property type="entry name" value="MFS_dom"/>
</dbReference>
<dbReference type="OrthoDB" id="6499973at2759"/>
<dbReference type="InterPro" id="IPR050327">
    <property type="entry name" value="Proton-linked_MCT"/>
</dbReference>
<organism evidence="6 7">
    <name type="scientific">Talaromyces stipitatus (strain ATCC 10500 / CBS 375.48 / QM 6759 / NRRL 1006)</name>
    <name type="common">Penicillium stipitatum</name>
    <dbReference type="NCBI Taxonomy" id="441959"/>
    <lineage>
        <taxon>Eukaryota</taxon>
        <taxon>Fungi</taxon>
        <taxon>Dikarya</taxon>
        <taxon>Ascomycota</taxon>
        <taxon>Pezizomycotina</taxon>
        <taxon>Eurotiomycetes</taxon>
        <taxon>Eurotiomycetidae</taxon>
        <taxon>Eurotiales</taxon>
        <taxon>Trichocomaceae</taxon>
        <taxon>Talaromyces</taxon>
        <taxon>Talaromyces sect. Talaromyces</taxon>
    </lineage>
</organism>
<feature type="transmembrane region" description="Helical" evidence="4">
    <location>
        <begin position="306"/>
        <end position="324"/>
    </location>
</feature>
<dbReference type="PROSITE" id="PS50850">
    <property type="entry name" value="MFS"/>
    <property type="match status" value="1"/>
</dbReference>
<feature type="transmembrane region" description="Helical" evidence="4">
    <location>
        <begin position="105"/>
        <end position="124"/>
    </location>
</feature>